<keyword evidence="3" id="KW-0862">Zinc</keyword>
<dbReference type="SUPFAM" id="SSF57716">
    <property type="entry name" value="Glucocorticoid receptor-like (DNA-binding domain)"/>
    <property type="match status" value="1"/>
</dbReference>
<gene>
    <name evidence="7" type="ORF">FNM00_08770</name>
</gene>
<feature type="domain" description="Zinc finger DksA/TraR C4-type" evidence="6">
    <location>
        <begin position="104"/>
        <end position="134"/>
    </location>
</feature>
<name>A0A554SBG6_9ACTN</name>
<evidence type="ECO:0000313" key="8">
    <source>
        <dbReference type="Proteomes" id="UP000316988"/>
    </source>
</evidence>
<proteinExistence type="predicted"/>
<dbReference type="AlphaFoldDB" id="A0A554SBG6"/>
<reference evidence="7 8" key="1">
    <citation type="submission" date="2019-07" db="EMBL/GenBank/DDBJ databases">
        <authorList>
            <person name="Zhao L.H."/>
        </authorList>
    </citation>
    <scope>NUCLEOTIDE SEQUENCE [LARGE SCALE GENOMIC DNA]</scope>
    <source>
        <strain evidence="7 8">Co35</strain>
    </source>
</reference>
<dbReference type="InterPro" id="IPR037187">
    <property type="entry name" value="DnaK_N"/>
</dbReference>
<sequence length="137" mass="15155">MPPARSPRPRPPPKARRKREAMNQQHLDTLRTALTTSQNQLTAELESLQQLSVVTSAEGRELVDEVDRAFAAESMAENNSRAEQIQLLLDNTARALELMSTEGYGQCQDCSEGIPIERLQALPRATRCVPCATRLAA</sequence>
<dbReference type="GO" id="GO:0008270">
    <property type="term" value="F:zinc ion binding"/>
    <property type="evidence" value="ECO:0007669"/>
    <property type="project" value="UniProtKB-KW"/>
</dbReference>
<evidence type="ECO:0000256" key="5">
    <source>
        <dbReference type="SAM" id="MobiDB-lite"/>
    </source>
</evidence>
<protein>
    <submittedName>
        <fullName evidence="7">TraR/DksA family transcriptional regulator</fullName>
    </submittedName>
</protein>
<evidence type="ECO:0000256" key="1">
    <source>
        <dbReference type="ARBA" id="ARBA00022723"/>
    </source>
</evidence>
<feature type="compositionally biased region" description="Basic residues" evidence="5">
    <location>
        <begin position="7"/>
        <end position="19"/>
    </location>
</feature>
<dbReference type="SUPFAM" id="SSF109635">
    <property type="entry name" value="DnaK suppressor protein DksA, alpha-hairpin domain"/>
    <property type="match status" value="1"/>
</dbReference>
<feature type="region of interest" description="Disordered" evidence="5">
    <location>
        <begin position="1"/>
        <end position="23"/>
    </location>
</feature>
<dbReference type="InterPro" id="IPR000962">
    <property type="entry name" value="Znf_DskA_TraR"/>
</dbReference>
<accession>A0A554SBG6</accession>
<keyword evidence="1" id="KW-0479">Metal-binding</keyword>
<feature type="zinc finger region" description="dksA C4-type" evidence="4">
    <location>
        <begin position="107"/>
        <end position="131"/>
    </location>
</feature>
<dbReference type="OrthoDB" id="1121111at2"/>
<evidence type="ECO:0000256" key="3">
    <source>
        <dbReference type="ARBA" id="ARBA00022833"/>
    </source>
</evidence>
<keyword evidence="2" id="KW-0863">Zinc-finger</keyword>
<dbReference type="EMBL" id="VLNT01000005">
    <property type="protein sequence ID" value="TSD63688.1"/>
    <property type="molecule type" value="Genomic_DNA"/>
</dbReference>
<evidence type="ECO:0000313" key="7">
    <source>
        <dbReference type="EMBL" id="TSD63688.1"/>
    </source>
</evidence>
<keyword evidence="8" id="KW-1185">Reference proteome</keyword>
<dbReference type="Proteomes" id="UP000316988">
    <property type="component" value="Unassembled WGS sequence"/>
</dbReference>
<dbReference type="PANTHER" id="PTHR33823">
    <property type="entry name" value="RNA POLYMERASE-BINDING TRANSCRIPTION FACTOR DKSA-RELATED"/>
    <property type="match status" value="1"/>
</dbReference>
<dbReference type="PROSITE" id="PS51128">
    <property type="entry name" value="ZF_DKSA_2"/>
    <property type="match status" value="1"/>
</dbReference>
<evidence type="ECO:0000256" key="4">
    <source>
        <dbReference type="PROSITE-ProRule" id="PRU00510"/>
    </source>
</evidence>
<dbReference type="PANTHER" id="PTHR33823:SF2">
    <property type="entry name" value="RNA POLYMERASE-BINDING TRANSCRIPTION FACTOR DKSA"/>
    <property type="match status" value="1"/>
</dbReference>
<comment type="caution">
    <text evidence="7">The sequence shown here is derived from an EMBL/GenBank/DDBJ whole genome shotgun (WGS) entry which is preliminary data.</text>
</comment>
<organism evidence="7 8">
    <name type="scientific">Aeromicrobium piscarium</name>
    <dbReference type="NCBI Taxonomy" id="2590901"/>
    <lineage>
        <taxon>Bacteria</taxon>
        <taxon>Bacillati</taxon>
        <taxon>Actinomycetota</taxon>
        <taxon>Actinomycetes</taxon>
        <taxon>Propionibacteriales</taxon>
        <taxon>Nocardioidaceae</taxon>
        <taxon>Aeromicrobium</taxon>
    </lineage>
</organism>
<dbReference type="Pfam" id="PF01258">
    <property type="entry name" value="zf-dskA_traR"/>
    <property type="match status" value="1"/>
</dbReference>
<evidence type="ECO:0000256" key="2">
    <source>
        <dbReference type="ARBA" id="ARBA00022771"/>
    </source>
</evidence>
<evidence type="ECO:0000259" key="6">
    <source>
        <dbReference type="Pfam" id="PF01258"/>
    </source>
</evidence>
<dbReference type="Gene3D" id="1.20.120.910">
    <property type="entry name" value="DksA, coiled-coil domain"/>
    <property type="match status" value="1"/>
</dbReference>